<proteinExistence type="predicted"/>
<evidence type="ECO:0000256" key="1">
    <source>
        <dbReference type="PROSITE-ProRule" id="PRU00723"/>
    </source>
</evidence>
<feature type="zinc finger region" description="C3H1-type" evidence="1">
    <location>
        <begin position="339"/>
        <end position="367"/>
    </location>
</feature>
<organism evidence="4 5">
    <name type="scientific">Moniliophthora roreri</name>
    <name type="common">Frosty pod rot fungus</name>
    <name type="synonym">Monilia roreri</name>
    <dbReference type="NCBI Taxonomy" id="221103"/>
    <lineage>
        <taxon>Eukaryota</taxon>
        <taxon>Fungi</taxon>
        <taxon>Dikarya</taxon>
        <taxon>Basidiomycota</taxon>
        <taxon>Agaricomycotina</taxon>
        <taxon>Agaricomycetes</taxon>
        <taxon>Agaricomycetidae</taxon>
        <taxon>Agaricales</taxon>
        <taxon>Marasmiineae</taxon>
        <taxon>Marasmiaceae</taxon>
        <taxon>Moniliophthora</taxon>
    </lineage>
</organism>
<accession>A0A0W0FCE9</accession>
<keyword evidence="1" id="KW-0863">Zinc-finger</keyword>
<sequence>MASTQLAGSTVQLWFAFSISFNALSRTNGHMTRNDEIRRMMSLANATIKQHRELESRIAELELQLAAWKQAHAAALDTSEAYRTQIATLNRQISSLDVLKTDIDPLILCLINGDDTFFSKQLLELGYQGGQNAAQHLTKGIAEFLSTEDVQLYGRLSFWIILFVNKDHLAHTLAIQNVCTQEQLDAFLTGFTQASPRFLIVDICRGEASVEVKIKGCFNLVNSGSFAKIEADGLLGKFVLLHSFVGPQLSNYAQSYKMPCLQIEGLLMENNLLLDPRFSQPSPVLVSPFGAAPGNGGLVSPQSPVHIGGRFIDASLPLHKRVFHPVFSSLAVPHSYVVSENPPPCNEHYLMTCSKGAGQCKYSHEYVLSPEQLASLASNAKKAPCNWLKNGNACSAHTGTNAAGAMFAPMGRSVSTSARGNVGSKEMVCITHRSLPLSRFENAEVDSGLLFLYTDPHFTPVLSTALPLSFHAHRNGLYSQLKEANI</sequence>
<dbReference type="PANTHER" id="PTHR37543">
    <property type="entry name" value="CCCH ZINC FINGER DNA BINDING PROTEIN (AFU_ORTHOLOGUE AFUA_5G12760)"/>
    <property type="match status" value="1"/>
</dbReference>
<gene>
    <name evidence="4" type="ORF">WG66_13418</name>
</gene>
<evidence type="ECO:0000256" key="2">
    <source>
        <dbReference type="SAM" id="Coils"/>
    </source>
</evidence>
<evidence type="ECO:0000313" key="5">
    <source>
        <dbReference type="Proteomes" id="UP000054988"/>
    </source>
</evidence>
<keyword evidence="1" id="KW-0479">Metal-binding</keyword>
<keyword evidence="2" id="KW-0175">Coiled coil</keyword>
<dbReference type="GO" id="GO:0008270">
    <property type="term" value="F:zinc ion binding"/>
    <property type="evidence" value="ECO:0007669"/>
    <property type="project" value="UniProtKB-KW"/>
</dbReference>
<dbReference type="AlphaFoldDB" id="A0A0W0FCE9"/>
<dbReference type="Proteomes" id="UP000054988">
    <property type="component" value="Unassembled WGS sequence"/>
</dbReference>
<dbReference type="Pfam" id="PF25540">
    <property type="entry name" value="DUF7923"/>
    <property type="match status" value="1"/>
</dbReference>
<evidence type="ECO:0000259" key="3">
    <source>
        <dbReference type="PROSITE" id="PS50103"/>
    </source>
</evidence>
<feature type="domain" description="C3H1-type" evidence="3">
    <location>
        <begin position="339"/>
        <end position="367"/>
    </location>
</feature>
<dbReference type="PANTHER" id="PTHR37543:SF1">
    <property type="entry name" value="CCCH ZINC FINGER DNA BINDING PROTEIN (AFU_ORTHOLOGUE AFUA_5G12760)"/>
    <property type="match status" value="1"/>
</dbReference>
<dbReference type="InterPro" id="IPR057683">
    <property type="entry name" value="DUF7923"/>
</dbReference>
<keyword evidence="1" id="KW-0862">Zinc</keyword>
<dbReference type="PROSITE" id="PS50103">
    <property type="entry name" value="ZF_C3H1"/>
    <property type="match status" value="1"/>
</dbReference>
<reference evidence="4 5" key="1">
    <citation type="submission" date="2015-12" db="EMBL/GenBank/DDBJ databases">
        <title>Draft genome sequence of Moniliophthora roreri, the causal agent of frosty pod rot of cacao.</title>
        <authorList>
            <person name="Aime M.C."/>
            <person name="Diaz-Valderrama J.R."/>
            <person name="Kijpornyongpan T."/>
            <person name="Phillips-Mora W."/>
        </authorList>
    </citation>
    <scope>NUCLEOTIDE SEQUENCE [LARGE SCALE GENOMIC DNA]</scope>
    <source>
        <strain evidence="4 5">MCA 2952</strain>
    </source>
</reference>
<protein>
    <recommendedName>
        <fullName evidence="3">C3H1-type domain-containing protein</fullName>
    </recommendedName>
</protein>
<dbReference type="EMBL" id="LATX01002123">
    <property type="protein sequence ID" value="KTB33992.1"/>
    <property type="molecule type" value="Genomic_DNA"/>
</dbReference>
<evidence type="ECO:0000313" key="4">
    <source>
        <dbReference type="EMBL" id="KTB33992.1"/>
    </source>
</evidence>
<dbReference type="InterPro" id="IPR000571">
    <property type="entry name" value="Znf_CCCH"/>
</dbReference>
<feature type="coiled-coil region" evidence="2">
    <location>
        <begin position="44"/>
        <end position="78"/>
    </location>
</feature>
<name>A0A0W0FCE9_MONRR</name>
<comment type="caution">
    <text evidence="4">The sequence shown here is derived from an EMBL/GenBank/DDBJ whole genome shotgun (WGS) entry which is preliminary data.</text>
</comment>